<name>A0A4Y7RVV5_COPMI</name>
<dbReference type="Proteomes" id="UP000298030">
    <property type="component" value="Unassembled WGS sequence"/>
</dbReference>
<evidence type="ECO:0000313" key="2">
    <source>
        <dbReference type="EMBL" id="TEB25563.1"/>
    </source>
</evidence>
<gene>
    <name evidence="2" type="ORF">FA13DRAFT_1637230</name>
    <name evidence="1" type="ORF">FA13DRAFT_1652546</name>
</gene>
<proteinExistence type="predicted"/>
<evidence type="ECO:0000313" key="3">
    <source>
        <dbReference type="Proteomes" id="UP000298030"/>
    </source>
</evidence>
<feature type="non-terminal residue" evidence="1">
    <location>
        <position position="1"/>
    </location>
</feature>
<reference evidence="1 3" key="1">
    <citation type="journal article" date="2019" name="Nat. Ecol. Evol.">
        <title>Megaphylogeny resolves global patterns of mushroom evolution.</title>
        <authorList>
            <person name="Varga T."/>
            <person name="Krizsan K."/>
            <person name="Foldi C."/>
            <person name="Dima B."/>
            <person name="Sanchez-Garcia M."/>
            <person name="Sanchez-Ramirez S."/>
            <person name="Szollosi G.J."/>
            <person name="Szarkandi J.G."/>
            <person name="Papp V."/>
            <person name="Albert L."/>
            <person name="Andreopoulos W."/>
            <person name="Angelini C."/>
            <person name="Antonin V."/>
            <person name="Barry K.W."/>
            <person name="Bougher N.L."/>
            <person name="Buchanan P."/>
            <person name="Buyck B."/>
            <person name="Bense V."/>
            <person name="Catcheside P."/>
            <person name="Chovatia M."/>
            <person name="Cooper J."/>
            <person name="Damon W."/>
            <person name="Desjardin D."/>
            <person name="Finy P."/>
            <person name="Geml J."/>
            <person name="Haridas S."/>
            <person name="Hughes K."/>
            <person name="Justo A."/>
            <person name="Karasinski D."/>
            <person name="Kautmanova I."/>
            <person name="Kiss B."/>
            <person name="Kocsube S."/>
            <person name="Kotiranta H."/>
            <person name="LaButti K.M."/>
            <person name="Lechner B.E."/>
            <person name="Liimatainen K."/>
            <person name="Lipzen A."/>
            <person name="Lukacs Z."/>
            <person name="Mihaltcheva S."/>
            <person name="Morgado L.N."/>
            <person name="Niskanen T."/>
            <person name="Noordeloos M.E."/>
            <person name="Ohm R.A."/>
            <person name="Ortiz-Santana B."/>
            <person name="Ovrebo C."/>
            <person name="Racz N."/>
            <person name="Riley R."/>
            <person name="Savchenko A."/>
            <person name="Shiryaev A."/>
            <person name="Soop K."/>
            <person name="Spirin V."/>
            <person name="Szebenyi C."/>
            <person name="Tomsovsky M."/>
            <person name="Tulloss R.E."/>
            <person name="Uehling J."/>
            <person name="Grigoriev I.V."/>
            <person name="Vagvolgyi C."/>
            <person name="Papp T."/>
            <person name="Martin F.M."/>
            <person name="Miettinen O."/>
            <person name="Hibbett D.S."/>
            <person name="Nagy L.G."/>
        </authorList>
    </citation>
    <scope>NUCLEOTIDE SEQUENCE [LARGE SCALE GENOMIC DNA]</scope>
    <source>
        <strain evidence="1 3">FP101781</strain>
    </source>
</reference>
<dbReference type="AlphaFoldDB" id="A0A4Y7RVV5"/>
<dbReference type="EMBL" id="QPFP01000056">
    <property type="protein sequence ID" value="TEB25563.1"/>
    <property type="molecule type" value="Genomic_DNA"/>
</dbReference>
<sequence length="97" mass="10677">NPWRVKSGGAPVVALPLWMYCDDTSGNKSKKWNKHNSWLFTLAGLPRREVMKESNVHFLATSNLAPPLEMLDGIVDQIKCVTLSPQVSTAALCLLLG</sequence>
<dbReference type="OrthoDB" id="2246127at2759"/>
<protein>
    <submittedName>
        <fullName evidence="1">Uncharacterized protein</fullName>
    </submittedName>
</protein>
<dbReference type="STRING" id="71717.A0A4Y7RVV5"/>
<accession>A0A4Y7RVV5</accession>
<dbReference type="PANTHER" id="PTHR31912:SF34">
    <property type="entry name" value="NOTOCHORD-RELATED PROTEIN"/>
    <property type="match status" value="1"/>
</dbReference>
<organism evidence="1 3">
    <name type="scientific">Coprinellus micaceus</name>
    <name type="common">Glistening ink-cap mushroom</name>
    <name type="synonym">Coprinus micaceus</name>
    <dbReference type="NCBI Taxonomy" id="71717"/>
    <lineage>
        <taxon>Eukaryota</taxon>
        <taxon>Fungi</taxon>
        <taxon>Dikarya</taxon>
        <taxon>Basidiomycota</taxon>
        <taxon>Agaricomycotina</taxon>
        <taxon>Agaricomycetes</taxon>
        <taxon>Agaricomycetidae</taxon>
        <taxon>Agaricales</taxon>
        <taxon>Agaricineae</taxon>
        <taxon>Psathyrellaceae</taxon>
        <taxon>Coprinellus</taxon>
    </lineage>
</organism>
<comment type="caution">
    <text evidence="1">The sequence shown here is derived from an EMBL/GenBank/DDBJ whole genome shotgun (WGS) entry which is preliminary data.</text>
</comment>
<dbReference type="EMBL" id="QPFP01000426">
    <property type="protein sequence ID" value="TEB12900.1"/>
    <property type="molecule type" value="Genomic_DNA"/>
</dbReference>
<evidence type="ECO:0000313" key="1">
    <source>
        <dbReference type="EMBL" id="TEB12900.1"/>
    </source>
</evidence>
<keyword evidence="3" id="KW-1185">Reference proteome</keyword>
<dbReference type="PANTHER" id="PTHR31912">
    <property type="entry name" value="IP13529P"/>
    <property type="match status" value="1"/>
</dbReference>